<name>A0AAE6MLB6_9SPHI</name>
<evidence type="ECO:0000313" key="3">
    <source>
        <dbReference type="Proteomes" id="UP000250557"/>
    </source>
</evidence>
<protein>
    <submittedName>
        <fullName evidence="2">Adenylyltransferase/cytidyltransferase family protein</fullName>
    </submittedName>
</protein>
<organism evidence="2 3">
    <name type="scientific">Mucilaginibacter rubeus</name>
    <dbReference type="NCBI Taxonomy" id="2027860"/>
    <lineage>
        <taxon>Bacteria</taxon>
        <taxon>Pseudomonadati</taxon>
        <taxon>Bacteroidota</taxon>
        <taxon>Sphingobacteriia</taxon>
        <taxon>Sphingobacteriales</taxon>
        <taxon>Sphingobacteriaceae</taxon>
        <taxon>Mucilaginibacter</taxon>
    </lineage>
</organism>
<keyword evidence="2" id="KW-0808">Transferase</keyword>
<evidence type="ECO:0000259" key="1">
    <source>
        <dbReference type="Pfam" id="PF01467"/>
    </source>
</evidence>
<dbReference type="NCBIfam" id="TIGR00125">
    <property type="entry name" value="cyt_tran_rel"/>
    <property type="match status" value="1"/>
</dbReference>
<reference evidence="2 3" key="1">
    <citation type="submission" date="2019-08" db="EMBL/GenBank/DDBJ databases">
        <title>Comparative genome analysis confer to the adaptation heavy metal polluted environment.</title>
        <authorList>
            <person name="Li Y."/>
        </authorList>
    </citation>
    <scope>NUCLEOTIDE SEQUENCE [LARGE SCALE GENOMIC DNA]</scope>
    <source>
        <strain evidence="2 3">P2</strain>
    </source>
</reference>
<dbReference type="EMBL" id="CP043451">
    <property type="protein sequence ID" value="QEM07625.1"/>
    <property type="molecule type" value="Genomic_DNA"/>
</dbReference>
<dbReference type="Pfam" id="PF01467">
    <property type="entry name" value="CTP_transf_like"/>
    <property type="match status" value="1"/>
</dbReference>
<accession>A0AAE6MLB6</accession>
<proteinExistence type="predicted"/>
<dbReference type="PANTHER" id="PTHR37512">
    <property type="entry name" value="TRIFUNCTIONAL NAD BIOSYNTHESIS/REGULATOR PROTEIN NADR"/>
    <property type="match status" value="1"/>
</dbReference>
<gene>
    <name evidence="2" type="ORF">DIU31_030530</name>
</gene>
<dbReference type="AlphaFoldDB" id="A0AAE6MLB6"/>
<dbReference type="PANTHER" id="PTHR37512:SF1">
    <property type="entry name" value="NADR_TTD14 AAA DOMAIN-CONTAINING PROTEIN"/>
    <property type="match status" value="1"/>
</dbReference>
<sequence>MDDTHAHFNTPLLKEGLQFRISKRYCMKRGLIIGKFLPLHIGHMTLISYALEHCDELIVVIGASDDEPIAGDVRLDWLEKTYAGYDKVKPILLSYDEAMLPGAADSIENMSRLWASYLKKKLPPIDVIFASEAYGAYMGRFLDCESVIYEEPCKIVPVPAAKLREEPDLYLHLLPDVVKDYYKKSG</sequence>
<evidence type="ECO:0000313" key="2">
    <source>
        <dbReference type="EMBL" id="QEM07625.1"/>
    </source>
</evidence>
<keyword evidence="2" id="KW-0548">Nucleotidyltransferase</keyword>
<feature type="domain" description="Cytidyltransferase-like" evidence="1">
    <location>
        <begin position="32"/>
        <end position="64"/>
    </location>
</feature>
<dbReference type="InterPro" id="IPR052735">
    <property type="entry name" value="NAD_biosynth-regulator"/>
</dbReference>
<dbReference type="InterPro" id="IPR014729">
    <property type="entry name" value="Rossmann-like_a/b/a_fold"/>
</dbReference>
<dbReference type="Proteomes" id="UP000250557">
    <property type="component" value="Chromosome"/>
</dbReference>
<dbReference type="SUPFAM" id="SSF52374">
    <property type="entry name" value="Nucleotidylyl transferase"/>
    <property type="match status" value="1"/>
</dbReference>
<dbReference type="Gene3D" id="3.40.50.620">
    <property type="entry name" value="HUPs"/>
    <property type="match status" value="1"/>
</dbReference>
<dbReference type="InterPro" id="IPR004821">
    <property type="entry name" value="Cyt_trans-like"/>
</dbReference>
<dbReference type="GO" id="GO:0016779">
    <property type="term" value="F:nucleotidyltransferase activity"/>
    <property type="evidence" value="ECO:0007669"/>
    <property type="project" value="UniProtKB-KW"/>
</dbReference>